<feature type="compositionally biased region" description="Polar residues" evidence="1">
    <location>
        <begin position="265"/>
        <end position="296"/>
    </location>
</feature>
<keyword evidence="4" id="KW-1185">Reference proteome</keyword>
<keyword evidence="3" id="KW-0808">Transferase</keyword>
<evidence type="ECO:0000313" key="4">
    <source>
        <dbReference type="Proteomes" id="UP001285441"/>
    </source>
</evidence>
<feature type="compositionally biased region" description="Low complexity" evidence="1">
    <location>
        <begin position="302"/>
        <end position="312"/>
    </location>
</feature>
<comment type="caution">
    <text evidence="3">The sequence shown here is derived from an EMBL/GenBank/DDBJ whole genome shotgun (WGS) entry which is preliminary data.</text>
</comment>
<dbReference type="AlphaFoldDB" id="A0AAE0K9J9"/>
<dbReference type="SMART" id="SM00220">
    <property type="entry name" value="S_TKc"/>
    <property type="match status" value="1"/>
</dbReference>
<dbReference type="InterPro" id="IPR011009">
    <property type="entry name" value="Kinase-like_dom_sf"/>
</dbReference>
<organism evidence="3 4">
    <name type="scientific">Podospora didyma</name>
    <dbReference type="NCBI Taxonomy" id="330526"/>
    <lineage>
        <taxon>Eukaryota</taxon>
        <taxon>Fungi</taxon>
        <taxon>Dikarya</taxon>
        <taxon>Ascomycota</taxon>
        <taxon>Pezizomycotina</taxon>
        <taxon>Sordariomycetes</taxon>
        <taxon>Sordariomycetidae</taxon>
        <taxon>Sordariales</taxon>
        <taxon>Podosporaceae</taxon>
        <taxon>Podospora</taxon>
    </lineage>
</organism>
<dbReference type="SUPFAM" id="SSF56112">
    <property type="entry name" value="Protein kinase-like (PK-like)"/>
    <property type="match status" value="1"/>
</dbReference>
<dbReference type="Gene3D" id="1.10.510.10">
    <property type="entry name" value="Transferase(Phosphotransferase) domain 1"/>
    <property type="match status" value="1"/>
</dbReference>
<keyword evidence="3" id="KW-0418">Kinase</keyword>
<evidence type="ECO:0000313" key="3">
    <source>
        <dbReference type="EMBL" id="KAK3372591.1"/>
    </source>
</evidence>
<name>A0AAE0K9J9_9PEZI</name>
<feature type="domain" description="Protein kinase" evidence="2">
    <location>
        <begin position="1"/>
        <end position="236"/>
    </location>
</feature>
<feature type="compositionally biased region" description="Gly residues" evidence="1">
    <location>
        <begin position="347"/>
        <end position="363"/>
    </location>
</feature>
<dbReference type="PROSITE" id="PS50011">
    <property type="entry name" value="PROTEIN_KINASE_DOM"/>
    <property type="match status" value="1"/>
</dbReference>
<reference evidence="3" key="2">
    <citation type="submission" date="2023-06" db="EMBL/GenBank/DDBJ databases">
        <authorList>
            <consortium name="Lawrence Berkeley National Laboratory"/>
            <person name="Haridas S."/>
            <person name="Hensen N."/>
            <person name="Bonometti L."/>
            <person name="Westerberg I."/>
            <person name="Brannstrom I.O."/>
            <person name="Guillou S."/>
            <person name="Cros-Aarteil S."/>
            <person name="Calhoun S."/>
            <person name="Kuo A."/>
            <person name="Mondo S."/>
            <person name="Pangilinan J."/>
            <person name="Riley R."/>
            <person name="LaButti K."/>
            <person name="Andreopoulos B."/>
            <person name="Lipzen A."/>
            <person name="Chen C."/>
            <person name="Yanf M."/>
            <person name="Daum C."/>
            <person name="Ng V."/>
            <person name="Clum A."/>
            <person name="Steindorff A."/>
            <person name="Ohm R."/>
            <person name="Martin F."/>
            <person name="Silar P."/>
            <person name="Natvig D."/>
            <person name="Lalanne C."/>
            <person name="Gautier V."/>
            <person name="Ament-velasquez S.L."/>
            <person name="Kruys A."/>
            <person name="Hutchinson M.I."/>
            <person name="Powell A.J."/>
            <person name="Barry K."/>
            <person name="Miller A.N."/>
            <person name="Grigoriev I.V."/>
            <person name="Debuchy R."/>
            <person name="Gladieux P."/>
            <person name="Thoren M.H."/>
            <person name="Johannesson H."/>
        </authorList>
    </citation>
    <scope>NUCLEOTIDE SEQUENCE</scope>
    <source>
        <strain evidence="3">CBS 232.78</strain>
    </source>
</reference>
<dbReference type="Proteomes" id="UP001285441">
    <property type="component" value="Unassembled WGS sequence"/>
</dbReference>
<dbReference type="Pfam" id="PF00069">
    <property type="entry name" value="Pkinase"/>
    <property type="match status" value="1"/>
</dbReference>
<feature type="region of interest" description="Disordered" evidence="1">
    <location>
        <begin position="242"/>
        <end position="370"/>
    </location>
</feature>
<feature type="compositionally biased region" description="Basic and acidic residues" evidence="1">
    <location>
        <begin position="331"/>
        <end position="346"/>
    </location>
</feature>
<dbReference type="PANTHER" id="PTHR44167:SF24">
    <property type="entry name" value="SERINE_THREONINE-PROTEIN KINASE CHK2"/>
    <property type="match status" value="1"/>
</dbReference>
<dbReference type="InterPro" id="IPR000719">
    <property type="entry name" value="Prot_kinase_dom"/>
</dbReference>
<proteinExistence type="predicted"/>
<gene>
    <name evidence="3" type="ORF">B0H63DRAFT_453907</name>
</gene>
<dbReference type="EMBL" id="JAULSW010000008">
    <property type="protein sequence ID" value="KAK3372591.1"/>
    <property type="molecule type" value="Genomic_DNA"/>
</dbReference>
<protein>
    <submittedName>
        <fullName evidence="3">Kinase-like domain-containing protein</fullName>
    </submittedName>
</protein>
<evidence type="ECO:0000259" key="2">
    <source>
        <dbReference type="PROSITE" id="PS50011"/>
    </source>
</evidence>
<reference evidence="3" key="1">
    <citation type="journal article" date="2023" name="Mol. Phylogenet. Evol.">
        <title>Genome-scale phylogeny and comparative genomics of the fungal order Sordariales.</title>
        <authorList>
            <person name="Hensen N."/>
            <person name="Bonometti L."/>
            <person name="Westerberg I."/>
            <person name="Brannstrom I.O."/>
            <person name="Guillou S."/>
            <person name="Cros-Aarteil S."/>
            <person name="Calhoun S."/>
            <person name="Haridas S."/>
            <person name="Kuo A."/>
            <person name="Mondo S."/>
            <person name="Pangilinan J."/>
            <person name="Riley R."/>
            <person name="LaButti K."/>
            <person name="Andreopoulos B."/>
            <person name="Lipzen A."/>
            <person name="Chen C."/>
            <person name="Yan M."/>
            <person name="Daum C."/>
            <person name="Ng V."/>
            <person name="Clum A."/>
            <person name="Steindorff A."/>
            <person name="Ohm R.A."/>
            <person name="Martin F."/>
            <person name="Silar P."/>
            <person name="Natvig D.O."/>
            <person name="Lalanne C."/>
            <person name="Gautier V."/>
            <person name="Ament-Velasquez S.L."/>
            <person name="Kruys A."/>
            <person name="Hutchinson M.I."/>
            <person name="Powell A.J."/>
            <person name="Barry K."/>
            <person name="Miller A.N."/>
            <person name="Grigoriev I.V."/>
            <person name="Debuchy R."/>
            <person name="Gladieux P."/>
            <person name="Hiltunen Thoren M."/>
            <person name="Johannesson H."/>
        </authorList>
    </citation>
    <scope>NUCLEOTIDE SEQUENCE</scope>
    <source>
        <strain evidence="3">CBS 232.78</strain>
    </source>
</reference>
<dbReference type="GO" id="GO:0004672">
    <property type="term" value="F:protein kinase activity"/>
    <property type="evidence" value="ECO:0007669"/>
    <property type="project" value="InterPro"/>
</dbReference>
<sequence>MGKFYEICRGIKEKYHLTKISVATFAQVSHKHIVAFHDICLQEQYLITEWIPYHHHLHYQDIRRDTQLNICWDIFTLASQMLSAMQYVHEKADVIHFDVHPENIMVLSPAPDLSFKLTNFGMASSRNNLLAPAEKPFRHPYYTPPELRPAPTVQTNAGLADLCDVWMLGWTLVDMILSGDVEGTEQELSDKLVHFLGVADSNQPICHMINKMIEIEPTNRPKVHFIIDYMNTQIMMQPPAETIPAEPNFTTTEPDVDDLCFEGSDANNGTTEQRNNPAPNNTNGEQSNPPHNDNPQPNFPLPNKYQPQHQQNNPPPSNKSYHTPPPSPNYQKDHGHNKNGHGRGDTRGTGNGRGRGGGGGSRGRGNYDCNNETTTAEVMMEATIETTVEEAVAETVIEAATTETIVAAAAVIMEAMTEATAETISEAMTETITEVAINVAGVKAEEEDTEAEVSTYCIKRMPSELA</sequence>
<evidence type="ECO:0000256" key="1">
    <source>
        <dbReference type="SAM" id="MobiDB-lite"/>
    </source>
</evidence>
<dbReference type="GO" id="GO:0005524">
    <property type="term" value="F:ATP binding"/>
    <property type="evidence" value="ECO:0007669"/>
    <property type="project" value="InterPro"/>
</dbReference>
<feature type="compositionally biased region" description="Pro residues" evidence="1">
    <location>
        <begin position="313"/>
        <end position="328"/>
    </location>
</feature>
<accession>A0AAE0K9J9</accession>
<dbReference type="PANTHER" id="PTHR44167">
    <property type="entry name" value="OVARIAN-SPECIFIC SERINE/THREONINE-PROTEIN KINASE LOK-RELATED"/>
    <property type="match status" value="1"/>
</dbReference>
<dbReference type="CDD" id="cd00180">
    <property type="entry name" value="PKc"/>
    <property type="match status" value="1"/>
</dbReference>